<dbReference type="GO" id="GO:0046872">
    <property type="term" value="F:metal ion binding"/>
    <property type="evidence" value="ECO:0007669"/>
    <property type="project" value="UniProtKB-KW"/>
</dbReference>
<dbReference type="InterPro" id="IPR044304">
    <property type="entry name" value="NUBPL-like"/>
</dbReference>
<gene>
    <name evidence="11" type="ORF">ID810_04085</name>
</gene>
<keyword evidence="8 9" id="KW-0411">Iron-sulfur</keyword>
<dbReference type="PROSITE" id="PS01215">
    <property type="entry name" value="MRP"/>
    <property type="match status" value="1"/>
</dbReference>
<dbReference type="PANTHER" id="PTHR42961:SF2">
    <property type="entry name" value="IRON-SULFUR PROTEIN NUBPL"/>
    <property type="match status" value="1"/>
</dbReference>
<comment type="similarity">
    <text evidence="2">In the C-terminal section; belongs to the Mrp/NBP35 ATP-binding proteins family.</text>
</comment>
<dbReference type="CDD" id="cd02037">
    <property type="entry name" value="Mrp_NBP35"/>
    <property type="match status" value="1"/>
</dbReference>
<dbReference type="InterPro" id="IPR027417">
    <property type="entry name" value="P-loop_NTPase"/>
</dbReference>
<keyword evidence="6 9" id="KW-0067">ATP-binding</keyword>
<dbReference type="Pfam" id="PF10609">
    <property type="entry name" value="ParA"/>
    <property type="match status" value="1"/>
</dbReference>
<keyword evidence="4 9" id="KW-0547">Nucleotide-binding</keyword>
<keyword evidence="5 9" id="KW-0378">Hydrolase</keyword>
<dbReference type="HAMAP" id="MF_02040">
    <property type="entry name" value="Mrp_NBP35"/>
    <property type="match status" value="1"/>
</dbReference>
<dbReference type="Pfam" id="PF01883">
    <property type="entry name" value="FeS_assembly_P"/>
    <property type="match status" value="1"/>
</dbReference>
<dbReference type="GO" id="GO:0016226">
    <property type="term" value="P:iron-sulfur cluster assembly"/>
    <property type="evidence" value="ECO:0007669"/>
    <property type="project" value="InterPro"/>
</dbReference>
<proteinExistence type="inferred from homology"/>
<dbReference type="AlphaFoldDB" id="A0A7T0PXZ1"/>
<comment type="similarity">
    <text evidence="1">In the N-terminal section; belongs to the MIP18 family.</text>
</comment>
<dbReference type="InterPro" id="IPR000808">
    <property type="entry name" value="Mrp-like_CS"/>
</dbReference>
<name>A0A7T0PXZ1_9ACTO</name>
<evidence type="ECO:0000313" key="11">
    <source>
        <dbReference type="EMBL" id="QPL06115.1"/>
    </source>
</evidence>
<dbReference type="GO" id="GO:0051539">
    <property type="term" value="F:4 iron, 4 sulfur cluster binding"/>
    <property type="evidence" value="ECO:0007669"/>
    <property type="project" value="TreeGrafter"/>
</dbReference>
<evidence type="ECO:0000256" key="5">
    <source>
        <dbReference type="ARBA" id="ARBA00022801"/>
    </source>
</evidence>
<evidence type="ECO:0000256" key="4">
    <source>
        <dbReference type="ARBA" id="ARBA00022741"/>
    </source>
</evidence>
<dbReference type="GO" id="GO:0140663">
    <property type="term" value="F:ATP-dependent FeS chaperone activity"/>
    <property type="evidence" value="ECO:0007669"/>
    <property type="project" value="InterPro"/>
</dbReference>
<protein>
    <recommendedName>
        <fullName evidence="9">Iron-sulfur cluster carrier protein</fullName>
    </recommendedName>
</protein>
<comment type="similarity">
    <text evidence="9">Belongs to the Mrp/NBP35 ATP-binding proteins family.</text>
</comment>
<evidence type="ECO:0000313" key="12">
    <source>
        <dbReference type="Proteomes" id="UP000594637"/>
    </source>
</evidence>
<dbReference type="Gene3D" id="3.30.300.130">
    <property type="entry name" value="Fe-S cluster assembly (FSCA)"/>
    <property type="match status" value="1"/>
</dbReference>
<keyword evidence="7 9" id="KW-0408">Iron</keyword>
<evidence type="ECO:0000256" key="8">
    <source>
        <dbReference type="ARBA" id="ARBA00023014"/>
    </source>
</evidence>
<dbReference type="SUPFAM" id="SSF52540">
    <property type="entry name" value="P-loop containing nucleoside triphosphate hydrolases"/>
    <property type="match status" value="1"/>
</dbReference>
<accession>A0A7T0PXZ1</accession>
<evidence type="ECO:0000256" key="6">
    <source>
        <dbReference type="ARBA" id="ARBA00022840"/>
    </source>
</evidence>
<evidence type="ECO:0000259" key="10">
    <source>
        <dbReference type="Pfam" id="PF01883"/>
    </source>
</evidence>
<dbReference type="Proteomes" id="UP000594637">
    <property type="component" value="Chromosome"/>
</dbReference>
<keyword evidence="3 9" id="KW-0479">Metal-binding</keyword>
<dbReference type="InterPro" id="IPR034904">
    <property type="entry name" value="FSCA_dom_sf"/>
</dbReference>
<feature type="domain" description="MIP18 family-like" evidence="10">
    <location>
        <begin position="11"/>
        <end position="82"/>
    </location>
</feature>
<evidence type="ECO:0000256" key="2">
    <source>
        <dbReference type="ARBA" id="ARBA00008205"/>
    </source>
</evidence>
<dbReference type="GO" id="GO:0005524">
    <property type="term" value="F:ATP binding"/>
    <property type="evidence" value="ECO:0007669"/>
    <property type="project" value="UniProtKB-UniRule"/>
</dbReference>
<sequence length="386" mass="40321">MPTTPTMPTQEQVLEALSRVNDPEIRRPITELGMVESVEIGTDGVVTVGVLLTVAGCPLRDTITADTEREVGAVPGVTGVRVQMGVMTDEQRAELRVRLRGGQAEPEVPFTKPGSLTRIYAVTSGKGGVGKSSVTANLAAALASQGLSVGVVDADIYGFSIPRMLGVDHVPTQLDGMIVPPVAHGVKVISIGMFVEDKQPVVWRGPMLHRAVQQFLTDVFWGDLDVLLLDLPPGTGDVTISVAQLLPNAQILVVTTPQTAAAEVAERTGLIATQTKQKVAGVIENMSYLPQADGSRLEIFGAGGGQAVSASLTQTLGYEVELLAQLPLDIQLREGSDAGVPVTVANSGRPPADSPAALALSEVAQRLGHTQRGLAGMRLGISPVTS</sequence>
<dbReference type="KEGG" id="arep:ID810_04085"/>
<dbReference type="RefSeq" id="WP_166855592.1">
    <property type="nucleotide sequence ID" value="NZ_CP063989.1"/>
</dbReference>
<dbReference type="InterPro" id="IPR019591">
    <property type="entry name" value="Mrp/NBP35_ATP-bd"/>
</dbReference>
<dbReference type="EMBL" id="CP063989">
    <property type="protein sequence ID" value="QPL06115.1"/>
    <property type="molecule type" value="Genomic_DNA"/>
</dbReference>
<feature type="binding site" evidence="9">
    <location>
        <begin position="125"/>
        <end position="132"/>
    </location>
    <ligand>
        <name>ATP</name>
        <dbReference type="ChEBI" id="CHEBI:30616"/>
    </ligand>
</feature>
<evidence type="ECO:0000256" key="7">
    <source>
        <dbReference type="ARBA" id="ARBA00023004"/>
    </source>
</evidence>
<dbReference type="SUPFAM" id="SSF117916">
    <property type="entry name" value="Fe-S cluster assembly (FSCA) domain-like"/>
    <property type="match status" value="1"/>
</dbReference>
<organism evidence="11 12">
    <name type="scientific">Actinomyces respiraculi</name>
    <dbReference type="NCBI Taxonomy" id="2744574"/>
    <lineage>
        <taxon>Bacteria</taxon>
        <taxon>Bacillati</taxon>
        <taxon>Actinomycetota</taxon>
        <taxon>Actinomycetes</taxon>
        <taxon>Actinomycetales</taxon>
        <taxon>Actinomycetaceae</taxon>
        <taxon>Actinomyces</taxon>
    </lineage>
</organism>
<dbReference type="FunFam" id="3.40.50.300:FF:000304">
    <property type="entry name" value="Iron-sulfur cluster carrier protein"/>
    <property type="match status" value="1"/>
</dbReference>
<keyword evidence="12" id="KW-1185">Reference proteome</keyword>
<dbReference type="GO" id="GO:0016887">
    <property type="term" value="F:ATP hydrolysis activity"/>
    <property type="evidence" value="ECO:0007669"/>
    <property type="project" value="UniProtKB-UniRule"/>
</dbReference>
<evidence type="ECO:0000256" key="1">
    <source>
        <dbReference type="ARBA" id="ARBA00007352"/>
    </source>
</evidence>
<dbReference type="PANTHER" id="PTHR42961">
    <property type="entry name" value="IRON-SULFUR PROTEIN NUBPL"/>
    <property type="match status" value="1"/>
</dbReference>
<evidence type="ECO:0000256" key="9">
    <source>
        <dbReference type="HAMAP-Rule" id="MF_02040"/>
    </source>
</evidence>
<comment type="subunit">
    <text evidence="9">Homodimer.</text>
</comment>
<reference evidence="11 12" key="1">
    <citation type="submission" date="2020-11" db="EMBL/GenBank/DDBJ databases">
        <title>Actinomyces sp. ZJ750.</title>
        <authorList>
            <person name="Zhou J."/>
        </authorList>
    </citation>
    <scope>NUCLEOTIDE SEQUENCE [LARGE SCALE GENOMIC DNA]</scope>
    <source>
        <strain evidence="11 12">ZJ750</strain>
    </source>
</reference>
<dbReference type="InterPro" id="IPR033756">
    <property type="entry name" value="YlxH/NBP35"/>
</dbReference>
<dbReference type="InterPro" id="IPR002744">
    <property type="entry name" value="MIP18-like"/>
</dbReference>
<comment type="function">
    <text evidence="9">Binds and transfers iron-sulfur (Fe-S) clusters to target apoproteins. Can hydrolyze ATP.</text>
</comment>
<evidence type="ECO:0000256" key="3">
    <source>
        <dbReference type="ARBA" id="ARBA00022723"/>
    </source>
</evidence>
<dbReference type="Gene3D" id="3.40.50.300">
    <property type="entry name" value="P-loop containing nucleotide triphosphate hydrolases"/>
    <property type="match status" value="1"/>
</dbReference>